<dbReference type="EMBL" id="VHSG01000018">
    <property type="protein sequence ID" value="TQV73467.1"/>
    <property type="molecule type" value="Genomic_DNA"/>
</dbReference>
<protein>
    <submittedName>
        <fullName evidence="2">HDOD domain-containing protein</fullName>
    </submittedName>
</protein>
<proteinExistence type="predicted"/>
<dbReference type="OrthoDB" id="9770715at2"/>
<dbReference type="InterPro" id="IPR052340">
    <property type="entry name" value="RNase_Y/CdgJ"/>
</dbReference>
<comment type="caution">
    <text evidence="2">The sequence shown here is derived from an EMBL/GenBank/DDBJ whole genome shotgun (WGS) entry which is preliminary data.</text>
</comment>
<feature type="domain" description="HDOD" evidence="1">
    <location>
        <begin position="17"/>
        <end position="231"/>
    </location>
</feature>
<evidence type="ECO:0000259" key="1">
    <source>
        <dbReference type="PROSITE" id="PS51833"/>
    </source>
</evidence>
<evidence type="ECO:0000313" key="3">
    <source>
        <dbReference type="Proteomes" id="UP000319732"/>
    </source>
</evidence>
<dbReference type="InterPro" id="IPR013976">
    <property type="entry name" value="HDOD"/>
</dbReference>
<dbReference type="Proteomes" id="UP000319732">
    <property type="component" value="Unassembled WGS sequence"/>
</dbReference>
<dbReference type="PANTHER" id="PTHR33525">
    <property type="match status" value="1"/>
</dbReference>
<dbReference type="SUPFAM" id="SSF109604">
    <property type="entry name" value="HD-domain/PDEase-like"/>
    <property type="match status" value="2"/>
</dbReference>
<name>A0A545T8D4_9GAMM</name>
<dbReference type="AlphaFoldDB" id="A0A545T8D4"/>
<reference evidence="2 3" key="1">
    <citation type="submission" date="2019-06" db="EMBL/GenBank/DDBJ databases">
        <title>Whole genome sequence for Cellvibrionaceae sp. R142.</title>
        <authorList>
            <person name="Wang G."/>
        </authorList>
    </citation>
    <scope>NUCLEOTIDE SEQUENCE [LARGE SCALE GENOMIC DNA]</scope>
    <source>
        <strain evidence="2 3">R142</strain>
    </source>
</reference>
<dbReference type="Pfam" id="PF08668">
    <property type="entry name" value="HDOD"/>
    <property type="match status" value="1"/>
</dbReference>
<keyword evidence="3" id="KW-1185">Reference proteome</keyword>
<dbReference type="PROSITE" id="PS51833">
    <property type="entry name" value="HDOD"/>
    <property type="match status" value="1"/>
</dbReference>
<organism evidence="2 3">
    <name type="scientific">Exilibacterium tricleocarpae</name>
    <dbReference type="NCBI Taxonomy" id="2591008"/>
    <lineage>
        <taxon>Bacteria</taxon>
        <taxon>Pseudomonadati</taxon>
        <taxon>Pseudomonadota</taxon>
        <taxon>Gammaproteobacteria</taxon>
        <taxon>Cellvibrionales</taxon>
        <taxon>Cellvibrionaceae</taxon>
        <taxon>Exilibacterium</taxon>
    </lineage>
</organism>
<sequence length="304" mass="33685">MSASAESPIGLLQQANLPTFPAVVFKLQQLVDQGADFTQFADLINTDVSLKTRIIKCANSVYYSTGSESADISTAIRKIGVQRLSDIVYTAKLCEAFPYTHQINMATFWEQSLYTAIVARQLVTELNTRAVAEENPVFALLARLVGRSSALPPSYAYTVGLLSNIGFLVKLLLSPLTTDEVLRYSRQKTKQRYKAQEELGTSPDSEVSSAILLMWGFSEKFYRPIHYQLDPRGAGPHRRMALILNAALSIRDYFVERTMSEEIGAYYFAGLAAKLGITFAECGQLSDSALGEVKALSTFINYRN</sequence>
<dbReference type="RefSeq" id="WP_142905596.1">
    <property type="nucleotide sequence ID" value="NZ_ML660097.1"/>
</dbReference>
<gene>
    <name evidence="2" type="ORF">FKG94_17350</name>
</gene>
<dbReference type="PANTHER" id="PTHR33525:SF5">
    <property type="entry name" value="TWO COMPONENT SIGNAL TRANSDUCTION SYSTEM RESPONSE REGULATOR"/>
    <property type="match status" value="1"/>
</dbReference>
<evidence type="ECO:0000313" key="2">
    <source>
        <dbReference type="EMBL" id="TQV73467.1"/>
    </source>
</evidence>
<accession>A0A545T8D4</accession>
<dbReference type="Gene3D" id="1.10.3210.10">
    <property type="entry name" value="Hypothetical protein af1432"/>
    <property type="match status" value="1"/>
</dbReference>